<dbReference type="PANTHER" id="PTHR37909:SF1">
    <property type="entry name" value="S-ADENOSYL-L-METHIONINE-DEPENDENT METHYLTRANSFERASES SUPERFAMILY PROTEIN"/>
    <property type="match status" value="1"/>
</dbReference>
<dbReference type="PANTHER" id="PTHR37909">
    <property type="entry name" value="S-ADENOSYL-L-METHIONINE-DEPENDENT METHYLTRANSFERASES SUPERFAMILY PROTEIN"/>
    <property type="match status" value="1"/>
</dbReference>
<dbReference type="InterPro" id="IPR029063">
    <property type="entry name" value="SAM-dependent_MTases_sf"/>
</dbReference>
<evidence type="ECO:0008006" key="3">
    <source>
        <dbReference type="Google" id="ProtNLM"/>
    </source>
</evidence>
<dbReference type="RefSeq" id="XP_002181428.1">
    <property type="nucleotide sequence ID" value="XM_002181392.1"/>
</dbReference>
<sequence length="369" mass="41205">MARTKVSFGTVPATRFKHSRIVLVAALAALAFLFSQETFGWTEIPAMATFLPCETDVVYRGPAGIPALRTRADLGPLMQARGFTHGAEVGVQSGSHAKQILQAWTSCERFHLVDLWGHQENYKDVANFHQSKQDELFQATQNLLQPWREIVTFHRMLSTQAARQIPDQSLDFVYVDARHDYCGVTEDIRAYYPKLRPGGILAGHDFLSVAEQKVVDSSQDWSVCMDGTVNAGAVKGAVEQFALEEGLTFSVVYAERQNGAYRSWLLQKPTRMECVGQMGGYGSDLVRKVVVGHSTRVEIPCFEPTQKSYNRKETFFRKDEGLVEALGKDKSLIASHYFCQGEHSRAVLACQRLASLRPMVHENTLPALS</sequence>
<dbReference type="eggNOG" id="ENOG502S35N">
    <property type="taxonomic scope" value="Eukaryota"/>
</dbReference>
<name>B7G2R6_PHATC</name>
<dbReference type="SUPFAM" id="SSF53335">
    <property type="entry name" value="S-adenosyl-L-methionine-dependent methyltransferases"/>
    <property type="match status" value="1"/>
</dbReference>
<dbReference type="PaxDb" id="2850-Phatr47175"/>
<dbReference type="Pfam" id="PF13578">
    <property type="entry name" value="Methyltransf_24"/>
    <property type="match status" value="1"/>
</dbReference>
<accession>B7G2R6</accession>
<dbReference type="InParanoid" id="B7G2R6"/>
<reference evidence="2" key="2">
    <citation type="submission" date="2008-08" db="EMBL/GenBank/DDBJ databases">
        <authorList>
            <consortium name="Diatom Consortium"/>
            <person name="Grigoriev I."/>
            <person name="Grimwood J."/>
            <person name="Kuo A."/>
            <person name="Otillar R.P."/>
            <person name="Salamov A."/>
            <person name="Detter J.C."/>
            <person name="Lindquist E."/>
            <person name="Shapiro H."/>
            <person name="Lucas S."/>
            <person name="Glavina del Rio T."/>
            <person name="Pitluck S."/>
            <person name="Rokhsar D."/>
            <person name="Bowler C."/>
        </authorList>
    </citation>
    <scope>GENOME REANNOTATION</scope>
    <source>
        <strain evidence="2">CCAP 1055/1</strain>
    </source>
</reference>
<gene>
    <name evidence="1" type="ORF">PHATRDRAFT_47175</name>
</gene>
<keyword evidence="2" id="KW-1185">Reference proteome</keyword>
<proteinExistence type="predicted"/>
<organism evidence="1 2">
    <name type="scientific">Phaeodactylum tricornutum (strain CCAP 1055/1)</name>
    <dbReference type="NCBI Taxonomy" id="556484"/>
    <lineage>
        <taxon>Eukaryota</taxon>
        <taxon>Sar</taxon>
        <taxon>Stramenopiles</taxon>
        <taxon>Ochrophyta</taxon>
        <taxon>Bacillariophyta</taxon>
        <taxon>Bacillariophyceae</taxon>
        <taxon>Bacillariophycidae</taxon>
        <taxon>Naviculales</taxon>
        <taxon>Phaeodactylaceae</taxon>
        <taxon>Phaeodactylum</taxon>
    </lineage>
</organism>
<protein>
    <recommendedName>
        <fullName evidence="3">Methyltransferase</fullName>
    </recommendedName>
</protein>
<dbReference type="Proteomes" id="UP000000759">
    <property type="component" value="Chromosome 12"/>
</dbReference>
<evidence type="ECO:0000313" key="1">
    <source>
        <dbReference type="EMBL" id="EEC47351.1"/>
    </source>
</evidence>
<dbReference type="STRING" id="556484.B7G2R6"/>
<dbReference type="KEGG" id="pti:PHATRDRAFT_47175"/>
<dbReference type="Gene3D" id="3.40.50.150">
    <property type="entry name" value="Vaccinia Virus protein VP39"/>
    <property type="match status" value="1"/>
</dbReference>
<dbReference type="OrthoDB" id="186626at2759"/>
<reference evidence="1 2" key="1">
    <citation type="journal article" date="2008" name="Nature">
        <title>The Phaeodactylum genome reveals the evolutionary history of diatom genomes.</title>
        <authorList>
            <person name="Bowler C."/>
            <person name="Allen A.E."/>
            <person name="Badger J.H."/>
            <person name="Grimwood J."/>
            <person name="Jabbari K."/>
            <person name="Kuo A."/>
            <person name="Maheswari U."/>
            <person name="Martens C."/>
            <person name="Maumus F."/>
            <person name="Otillar R.P."/>
            <person name="Rayko E."/>
            <person name="Salamov A."/>
            <person name="Vandepoele K."/>
            <person name="Beszteri B."/>
            <person name="Gruber A."/>
            <person name="Heijde M."/>
            <person name="Katinka M."/>
            <person name="Mock T."/>
            <person name="Valentin K."/>
            <person name="Verret F."/>
            <person name="Berges J.A."/>
            <person name="Brownlee C."/>
            <person name="Cadoret J.P."/>
            <person name="Chiovitti A."/>
            <person name="Choi C.J."/>
            <person name="Coesel S."/>
            <person name="De Martino A."/>
            <person name="Detter J.C."/>
            <person name="Durkin C."/>
            <person name="Falciatore A."/>
            <person name="Fournet J."/>
            <person name="Haruta M."/>
            <person name="Huysman M.J."/>
            <person name="Jenkins B.D."/>
            <person name="Jiroutova K."/>
            <person name="Jorgensen R.E."/>
            <person name="Joubert Y."/>
            <person name="Kaplan A."/>
            <person name="Kroger N."/>
            <person name="Kroth P.G."/>
            <person name="La Roche J."/>
            <person name="Lindquist E."/>
            <person name="Lommer M."/>
            <person name="Martin-Jezequel V."/>
            <person name="Lopez P.J."/>
            <person name="Lucas S."/>
            <person name="Mangogna M."/>
            <person name="McGinnis K."/>
            <person name="Medlin L.K."/>
            <person name="Montsant A."/>
            <person name="Oudot-Le Secq M.P."/>
            <person name="Napoli C."/>
            <person name="Obornik M."/>
            <person name="Parker M.S."/>
            <person name="Petit J.L."/>
            <person name="Porcel B.M."/>
            <person name="Poulsen N."/>
            <person name="Robison M."/>
            <person name="Rychlewski L."/>
            <person name="Rynearson T.A."/>
            <person name="Schmutz J."/>
            <person name="Shapiro H."/>
            <person name="Siaut M."/>
            <person name="Stanley M."/>
            <person name="Sussman M.R."/>
            <person name="Taylor A.R."/>
            <person name="Vardi A."/>
            <person name="von Dassow P."/>
            <person name="Vyverman W."/>
            <person name="Willis A."/>
            <person name="Wyrwicz L.S."/>
            <person name="Rokhsar D.S."/>
            <person name="Weissenbach J."/>
            <person name="Armbrust E.V."/>
            <person name="Green B.R."/>
            <person name="Van de Peer Y."/>
            <person name="Grigoriev I.V."/>
        </authorList>
    </citation>
    <scope>NUCLEOTIDE SEQUENCE [LARGE SCALE GENOMIC DNA]</scope>
    <source>
        <strain evidence="1 2">CCAP 1055/1</strain>
    </source>
</reference>
<dbReference type="AlphaFoldDB" id="B7G2R6"/>
<dbReference type="HOGENOM" id="CLU_063995_0_0_1"/>
<evidence type="ECO:0000313" key="2">
    <source>
        <dbReference type="Proteomes" id="UP000000759"/>
    </source>
</evidence>
<dbReference type="EMBL" id="CM000614">
    <property type="protein sequence ID" value="EEC47351.1"/>
    <property type="molecule type" value="Genomic_DNA"/>
</dbReference>
<dbReference type="GeneID" id="7201955"/>